<dbReference type="InterPro" id="IPR009057">
    <property type="entry name" value="Homeodomain-like_sf"/>
</dbReference>
<dbReference type="Proteomes" id="UP000593571">
    <property type="component" value="Unassembled WGS sequence"/>
</dbReference>
<dbReference type="Pfam" id="PF00046">
    <property type="entry name" value="Homeodomain"/>
    <property type="match status" value="1"/>
</dbReference>
<keyword evidence="1 2" id="KW-0238">DNA-binding</keyword>
<dbReference type="PANTHER" id="PTHR47060">
    <property type="entry name" value="HOMEOBOX PROTEIN NOBOX"/>
    <property type="match status" value="1"/>
</dbReference>
<proteinExistence type="predicted"/>
<reference evidence="5 6" key="1">
    <citation type="journal article" date="2020" name="Nature">
        <title>Six reference-quality genomes reveal evolution of bat adaptations.</title>
        <authorList>
            <person name="Jebb D."/>
            <person name="Huang Z."/>
            <person name="Pippel M."/>
            <person name="Hughes G.M."/>
            <person name="Lavrichenko K."/>
            <person name="Devanna P."/>
            <person name="Winkler S."/>
            <person name="Jermiin L.S."/>
            <person name="Skirmuntt E.C."/>
            <person name="Katzourakis A."/>
            <person name="Burkitt-Gray L."/>
            <person name="Ray D.A."/>
            <person name="Sullivan K.A.M."/>
            <person name="Roscito J.G."/>
            <person name="Kirilenko B.M."/>
            <person name="Davalos L.M."/>
            <person name="Corthals A.P."/>
            <person name="Power M.L."/>
            <person name="Jones G."/>
            <person name="Ransome R.D."/>
            <person name="Dechmann D.K.N."/>
            <person name="Locatelli A.G."/>
            <person name="Puechmaille S.J."/>
            <person name="Fedrigo O."/>
            <person name="Jarvis E.D."/>
            <person name="Hiller M."/>
            <person name="Vernes S.C."/>
            <person name="Myers E.W."/>
            <person name="Teeling E.C."/>
        </authorList>
    </citation>
    <scope>NUCLEOTIDE SEQUENCE [LARGE SCALE GENOMIC DNA]</scope>
    <source>
        <strain evidence="5">MRouAeg1</strain>
        <tissue evidence="5">Muscle</tissue>
    </source>
</reference>
<accession>A0A7J8D7C4</accession>
<dbReference type="FunFam" id="1.10.10.60:FF:000396">
    <property type="entry name" value="NOBOX oogenesis homeobox"/>
    <property type="match status" value="1"/>
</dbReference>
<dbReference type="Gene3D" id="1.10.10.60">
    <property type="entry name" value="Homeodomain-like"/>
    <property type="match status" value="1"/>
</dbReference>
<dbReference type="AlphaFoldDB" id="A0A7J8D7C4"/>
<name>A0A7J8D7C4_ROUAE</name>
<protein>
    <submittedName>
        <fullName evidence="5">NOBOX oogenesis homeobox</fullName>
    </submittedName>
</protein>
<feature type="compositionally biased region" description="Basic and acidic residues" evidence="3">
    <location>
        <begin position="243"/>
        <end position="256"/>
    </location>
</feature>
<dbReference type="GO" id="GO:0000978">
    <property type="term" value="F:RNA polymerase II cis-regulatory region sequence-specific DNA binding"/>
    <property type="evidence" value="ECO:0007669"/>
    <property type="project" value="TreeGrafter"/>
</dbReference>
<feature type="domain" description="Homeobox" evidence="4">
    <location>
        <begin position="184"/>
        <end position="244"/>
    </location>
</feature>
<evidence type="ECO:0000256" key="2">
    <source>
        <dbReference type="RuleBase" id="RU000682"/>
    </source>
</evidence>
<dbReference type="SMART" id="SM00389">
    <property type="entry name" value="HOX"/>
    <property type="match status" value="1"/>
</dbReference>
<evidence type="ECO:0000313" key="5">
    <source>
        <dbReference type="EMBL" id="KAF6419028.1"/>
    </source>
</evidence>
<evidence type="ECO:0000259" key="4">
    <source>
        <dbReference type="PROSITE" id="PS50071"/>
    </source>
</evidence>
<feature type="region of interest" description="Disordered" evidence="3">
    <location>
        <begin position="382"/>
        <end position="402"/>
    </location>
</feature>
<dbReference type="SUPFAM" id="SSF46689">
    <property type="entry name" value="Homeodomain-like"/>
    <property type="match status" value="1"/>
</dbReference>
<evidence type="ECO:0000256" key="3">
    <source>
        <dbReference type="SAM" id="MobiDB-lite"/>
    </source>
</evidence>
<keyword evidence="6" id="KW-1185">Reference proteome</keyword>
<feature type="region of interest" description="Disordered" evidence="3">
    <location>
        <begin position="1"/>
        <end position="155"/>
    </location>
</feature>
<evidence type="ECO:0000313" key="6">
    <source>
        <dbReference type="Proteomes" id="UP000593571"/>
    </source>
</evidence>
<dbReference type="GO" id="GO:0005634">
    <property type="term" value="C:nucleus"/>
    <property type="evidence" value="ECO:0007669"/>
    <property type="project" value="UniProtKB-SubCell"/>
</dbReference>
<comment type="caution">
    <text evidence="5">The sequence shown here is derived from an EMBL/GenBank/DDBJ whole genome shotgun (WGS) entry which is preliminary data.</text>
</comment>
<keyword evidence="1 2" id="KW-0371">Homeobox</keyword>
<feature type="compositionally biased region" description="Low complexity" evidence="3">
    <location>
        <begin position="290"/>
        <end position="302"/>
    </location>
</feature>
<feature type="compositionally biased region" description="Polar residues" evidence="3">
    <location>
        <begin position="130"/>
        <end position="141"/>
    </location>
</feature>
<gene>
    <name evidence="5" type="ORF">HJG63_014242</name>
</gene>
<comment type="subcellular location">
    <subcellularLocation>
        <location evidence="1 2">Nucleus</location>
    </subcellularLocation>
</comment>
<dbReference type="GO" id="GO:0000981">
    <property type="term" value="F:DNA-binding transcription factor activity, RNA polymerase II-specific"/>
    <property type="evidence" value="ECO:0007669"/>
    <property type="project" value="TreeGrafter"/>
</dbReference>
<dbReference type="CDD" id="cd00086">
    <property type="entry name" value="homeodomain"/>
    <property type="match status" value="1"/>
</dbReference>
<organism evidence="5 6">
    <name type="scientific">Rousettus aegyptiacus</name>
    <name type="common">Egyptian fruit bat</name>
    <name type="synonym">Pteropus aegyptiacus</name>
    <dbReference type="NCBI Taxonomy" id="9407"/>
    <lineage>
        <taxon>Eukaryota</taxon>
        <taxon>Metazoa</taxon>
        <taxon>Chordata</taxon>
        <taxon>Craniata</taxon>
        <taxon>Vertebrata</taxon>
        <taxon>Euteleostomi</taxon>
        <taxon>Mammalia</taxon>
        <taxon>Eutheria</taxon>
        <taxon>Laurasiatheria</taxon>
        <taxon>Chiroptera</taxon>
        <taxon>Yinpterochiroptera</taxon>
        <taxon>Pteropodoidea</taxon>
        <taxon>Pteropodidae</taxon>
        <taxon>Rousettinae</taxon>
        <taxon>Rousettus</taxon>
    </lineage>
</organism>
<evidence type="ECO:0000256" key="1">
    <source>
        <dbReference type="PROSITE-ProRule" id="PRU00108"/>
    </source>
</evidence>
<keyword evidence="1 2" id="KW-0539">Nucleus</keyword>
<sequence>MEPAQEPGLPARGREGGGQPLAAGPEEEAPLQSAAPHTRDAPSGELPPSCTVPGEEKPPEATGELTGADALRACRPPGSGAPHKDGALAPPRPQLQGDGCSLSRREAKPGKRPRSPGSGKQKKPIAVGPASTSSPSGTNPARATHNPVPCGSGRGPCHLANLLSTLAQNSQNTNQKRPLEAACQVRKKTRTLYRSDQLEELERIFQEDHYPDSDKRREIAQTVGVTPQRIMVWFQNRRAKWRKVEKVTGKGSKDDPAGPAPAGSQCSSAAELPPPVPVDPEPGTFPQEPPLDTLPEPPLLLTSDQTLAPAQQSEGDQRVAATPPLLSPPPVRRANPPFALGPMHTPQLMPLLLDNLDSDSSHRDGPCGSWGTSVASPPTCSYLEEPEPQEFQPSAQPGLFPFSQAPQDQLFLHPQPQFSHLHPFPPFSLPSALTPPLPEDPLFPMPYGPSGGAAQGYFPGPPSGQILLQPPAANAGAVPWNDPYLPELPFPGPFCPQALGHPTGGDGYFPDLLPAPYAQAVSSQPSPGPTQLPEGSRPGAGPFLGKAREEPPATSVDPHSAPQGVQEEDKDRPGP</sequence>
<feature type="region of interest" description="Disordered" evidence="3">
    <location>
        <begin position="243"/>
        <end position="345"/>
    </location>
</feature>
<dbReference type="InterPro" id="IPR001356">
    <property type="entry name" value="HD"/>
</dbReference>
<feature type="compositionally biased region" description="Polar residues" evidence="3">
    <location>
        <begin position="303"/>
        <end position="314"/>
    </location>
</feature>
<dbReference type="PROSITE" id="PS50071">
    <property type="entry name" value="HOMEOBOX_2"/>
    <property type="match status" value="1"/>
</dbReference>
<dbReference type="PANTHER" id="PTHR47060:SF1">
    <property type="entry name" value="HOMEOBOX PROTEIN NOBOX"/>
    <property type="match status" value="1"/>
</dbReference>
<feature type="region of interest" description="Disordered" evidence="3">
    <location>
        <begin position="497"/>
        <end position="575"/>
    </location>
</feature>
<feature type="DNA-binding region" description="Homeobox" evidence="1">
    <location>
        <begin position="186"/>
        <end position="245"/>
    </location>
</feature>
<dbReference type="InterPro" id="IPR042988">
    <property type="entry name" value="NOBOX"/>
</dbReference>
<dbReference type="EMBL" id="JACASE010000013">
    <property type="protein sequence ID" value="KAF6419028.1"/>
    <property type="molecule type" value="Genomic_DNA"/>
</dbReference>